<dbReference type="Pfam" id="PF01863">
    <property type="entry name" value="YgjP-like"/>
    <property type="match status" value="1"/>
</dbReference>
<dbReference type="AlphaFoldDB" id="A0A7S6WPN0"/>
<proteinExistence type="predicted"/>
<evidence type="ECO:0000313" key="3">
    <source>
        <dbReference type="Proteomes" id="UP000593915"/>
    </source>
</evidence>
<reference evidence="2 3" key="1">
    <citation type="submission" date="2020-09" db="EMBL/GenBank/DDBJ databases">
        <title>Characterization of Treponema spp. from bovine digital dermatitis in Korea.</title>
        <authorList>
            <person name="Espiritu H.M."/>
            <person name="Cho Y.I."/>
            <person name="Mamuad L."/>
        </authorList>
    </citation>
    <scope>NUCLEOTIDE SEQUENCE [LARGE SCALE GENOMIC DNA]</scope>
    <source>
        <strain evidence="2 3">KS1</strain>
    </source>
</reference>
<dbReference type="Gene3D" id="3.30.2010.10">
    <property type="entry name" value="Metalloproteases ('zincins'), catalytic domain"/>
    <property type="match status" value="1"/>
</dbReference>
<dbReference type="InterPro" id="IPR053136">
    <property type="entry name" value="UTP_pyrophosphatase-like"/>
</dbReference>
<dbReference type="PANTHER" id="PTHR30399">
    <property type="entry name" value="UNCHARACTERIZED PROTEIN YGJP"/>
    <property type="match status" value="1"/>
</dbReference>
<protein>
    <submittedName>
        <fullName evidence="2">M48 family metallopeptidase</fullName>
    </submittedName>
</protein>
<dbReference type="EMBL" id="CP061839">
    <property type="protein sequence ID" value="QOW61023.1"/>
    <property type="molecule type" value="Genomic_DNA"/>
</dbReference>
<organism evidence="2 3">
    <name type="scientific">Treponema pedis</name>
    <dbReference type="NCBI Taxonomy" id="409322"/>
    <lineage>
        <taxon>Bacteria</taxon>
        <taxon>Pseudomonadati</taxon>
        <taxon>Spirochaetota</taxon>
        <taxon>Spirochaetia</taxon>
        <taxon>Spirochaetales</taxon>
        <taxon>Treponemataceae</taxon>
        <taxon>Treponema</taxon>
    </lineage>
</organism>
<dbReference type="Proteomes" id="UP000593915">
    <property type="component" value="Chromosome"/>
</dbReference>
<dbReference type="InterPro" id="IPR002725">
    <property type="entry name" value="YgjP-like_metallopeptidase"/>
</dbReference>
<evidence type="ECO:0000313" key="2">
    <source>
        <dbReference type="EMBL" id="QOW61023.1"/>
    </source>
</evidence>
<dbReference type="RefSeq" id="WP_194076443.1">
    <property type="nucleotide sequence ID" value="NZ_CP061839.1"/>
</dbReference>
<accession>A0A7S6WPN0</accession>
<dbReference type="CDD" id="cd07344">
    <property type="entry name" value="M48_yhfN_like"/>
    <property type="match status" value="1"/>
</dbReference>
<dbReference type="PANTHER" id="PTHR30399:SF1">
    <property type="entry name" value="UTP PYROPHOSPHATASE"/>
    <property type="match status" value="1"/>
</dbReference>
<name>A0A7S6WPN0_9SPIR</name>
<sequence length="247" mass="29785">MIITVFDIPVEVYKKDIKNMHLYVKPPYGKVSISAPYSLKDETIEMFIRTKLAWIKKQVAQFENQARQSEREYVSGETLYVWGKQCYIQVIYGTKNFLELSGNKILFTVKKNSSIQQRERIVREWYRSLLKREIERVLPKWEKITGLKPENWRTKYMTTRWGSCNTRTREIWLNVQLAKKTSECLEYVLLHELIHLIEKNHNDRFIALMDKYMPRWREIKQSLNTQMLDYMVCTKTNEYPDCKELFS</sequence>
<evidence type="ECO:0000259" key="1">
    <source>
        <dbReference type="Pfam" id="PF01863"/>
    </source>
</evidence>
<feature type="domain" description="YgjP-like metallopeptidase" evidence="1">
    <location>
        <begin position="21"/>
        <end position="225"/>
    </location>
</feature>
<gene>
    <name evidence="2" type="ORF">IFE08_00950</name>
</gene>